<dbReference type="EMBL" id="UOEL01000025">
    <property type="protein sequence ID" value="VAW10573.1"/>
    <property type="molecule type" value="Genomic_DNA"/>
</dbReference>
<dbReference type="SMART" id="SM00116">
    <property type="entry name" value="CBS"/>
    <property type="match status" value="2"/>
</dbReference>
<proteinExistence type="predicted"/>
<dbReference type="InterPro" id="IPR046342">
    <property type="entry name" value="CBS_dom_sf"/>
</dbReference>
<name>A0A3B0T3E2_9ZZZZ</name>
<feature type="domain" description="CBS" evidence="2">
    <location>
        <begin position="13"/>
        <end position="71"/>
    </location>
</feature>
<dbReference type="AlphaFoldDB" id="A0A3B0T3E2"/>
<dbReference type="InterPro" id="IPR000644">
    <property type="entry name" value="CBS_dom"/>
</dbReference>
<accession>A0A3B0T3E2</accession>
<feature type="domain" description="CBS" evidence="2">
    <location>
        <begin position="88"/>
        <end position="141"/>
    </location>
</feature>
<evidence type="ECO:0000313" key="3">
    <source>
        <dbReference type="EMBL" id="VAW10573.1"/>
    </source>
</evidence>
<dbReference type="CDD" id="cd04584">
    <property type="entry name" value="CBS_pair_AcuB_like"/>
    <property type="match status" value="1"/>
</dbReference>
<dbReference type="PANTHER" id="PTHR43080:SF2">
    <property type="entry name" value="CBS DOMAIN-CONTAINING PROTEIN"/>
    <property type="match status" value="1"/>
</dbReference>
<reference evidence="3" key="1">
    <citation type="submission" date="2018-06" db="EMBL/GenBank/DDBJ databases">
        <authorList>
            <person name="Zhirakovskaya E."/>
        </authorList>
    </citation>
    <scope>NUCLEOTIDE SEQUENCE</scope>
</reference>
<dbReference type="Gene3D" id="3.10.580.10">
    <property type="entry name" value="CBS-domain"/>
    <property type="match status" value="1"/>
</dbReference>
<gene>
    <name evidence="3" type="ORF">MNBD_BACTEROID03-1783</name>
</gene>
<organism evidence="3">
    <name type="scientific">hydrothermal vent metagenome</name>
    <dbReference type="NCBI Taxonomy" id="652676"/>
    <lineage>
        <taxon>unclassified sequences</taxon>
        <taxon>metagenomes</taxon>
        <taxon>ecological metagenomes</taxon>
    </lineage>
</organism>
<sequence>MSVRQRIPVSTIMTTNLISLNITDGLDKAEQLFKKNGIRHIPVIKGDKIIGMLSLTDLFRISFADGAYEDEENVETIVYNMFSIQQVMAKNLKSVSPDTMIKEVAEILATNEFHALPVVENEKLVGIVTTTDLIEYLLEQY</sequence>
<dbReference type="PANTHER" id="PTHR43080">
    <property type="entry name" value="CBS DOMAIN-CONTAINING PROTEIN CBSX3, MITOCHONDRIAL"/>
    <property type="match status" value="1"/>
</dbReference>
<evidence type="ECO:0000259" key="2">
    <source>
        <dbReference type="PROSITE" id="PS51371"/>
    </source>
</evidence>
<dbReference type="PROSITE" id="PS51371">
    <property type="entry name" value="CBS"/>
    <property type="match status" value="2"/>
</dbReference>
<evidence type="ECO:0000256" key="1">
    <source>
        <dbReference type="ARBA" id="ARBA00023122"/>
    </source>
</evidence>
<dbReference type="Pfam" id="PF00571">
    <property type="entry name" value="CBS"/>
    <property type="match status" value="2"/>
</dbReference>
<protein>
    <submittedName>
        <fullName evidence="3">Predicted signal-transduction protein containing cAMP-binding and CBS domains</fullName>
    </submittedName>
</protein>
<dbReference type="InterPro" id="IPR051257">
    <property type="entry name" value="Diverse_CBS-Domain"/>
</dbReference>
<keyword evidence="1" id="KW-0129">CBS domain</keyword>
<dbReference type="SUPFAM" id="SSF54631">
    <property type="entry name" value="CBS-domain pair"/>
    <property type="match status" value="1"/>
</dbReference>